<dbReference type="RefSeq" id="WP_157370275.1">
    <property type="nucleotide sequence ID" value="NZ_LT838813.1"/>
</dbReference>
<dbReference type="GO" id="GO:0016810">
    <property type="term" value="F:hydrolase activity, acting on carbon-nitrogen (but not peptide) bonds"/>
    <property type="evidence" value="ECO:0007669"/>
    <property type="project" value="InterPro"/>
</dbReference>
<keyword evidence="4" id="KW-0119">Carbohydrate metabolism</keyword>
<sequence>MKKAIFTISLDFELHWGRFDKYPLEESLNYYKETRKVIPYILELFEKYGIEATWATVGSLMAENMEEWQHYCPKEQPTYGNKKYSPYEWIQREKFVPAEALFAPELVREVIACPGQEIGSHTFAHYYTCEKGQLSEQFRADLRASQKLAKEKFQLDLQSLVFPRNQYNDEVIQVAYQEGFDFIRSNPSDWFWKRTENSGLLKRFFRTGDTIIGLGKMSHYPMPEMEEGKPMLLPSSRLLRPYRGDGLFHQRRLKRIKDEMASAAQAGHVYHLWWHPHNFGLYPQENLHYTEGLFQFFNSLQDSYGMRSLNMKNATIKVV</sequence>
<evidence type="ECO:0000313" key="5">
    <source>
        <dbReference type="Proteomes" id="UP000192333"/>
    </source>
</evidence>
<dbReference type="InterPro" id="IPR011330">
    <property type="entry name" value="Glyco_hydro/deAcase_b/a-brl"/>
</dbReference>
<dbReference type="GO" id="GO:0005576">
    <property type="term" value="C:extracellular region"/>
    <property type="evidence" value="ECO:0007669"/>
    <property type="project" value="UniProtKB-SubCell"/>
</dbReference>
<dbReference type="GO" id="GO:0016798">
    <property type="term" value="F:hydrolase activity, acting on glycosyl bonds"/>
    <property type="evidence" value="ECO:0007669"/>
    <property type="project" value="UniProtKB-KW"/>
</dbReference>
<keyword evidence="4" id="KW-0378">Hydrolase</keyword>
<keyword evidence="4" id="KW-0624">Polysaccharide degradation</keyword>
<dbReference type="PANTHER" id="PTHR34216">
    <property type="match status" value="1"/>
</dbReference>
<gene>
    <name evidence="4" type="ORF">SAMN00777080_4724</name>
</gene>
<evidence type="ECO:0000259" key="3">
    <source>
        <dbReference type="Pfam" id="PF01522"/>
    </source>
</evidence>
<name>A0A1W2HBR1_9BACT</name>
<dbReference type="Pfam" id="PF01522">
    <property type="entry name" value="Polysacc_deac_1"/>
    <property type="match status" value="1"/>
</dbReference>
<keyword evidence="4" id="KW-0858">Xylan degradation</keyword>
<evidence type="ECO:0000256" key="1">
    <source>
        <dbReference type="ARBA" id="ARBA00004613"/>
    </source>
</evidence>
<evidence type="ECO:0000313" key="4">
    <source>
        <dbReference type="EMBL" id="SMD46046.1"/>
    </source>
</evidence>
<dbReference type="GO" id="GO:0045493">
    <property type="term" value="P:xylan catabolic process"/>
    <property type="evidence" value="ECO:0007669"/>
    <property type="project" value="UniProtKB-KW"/>
</dbReference>
<dbReference type="Gene3D" id="3.20.20.370">
    <property type="entry name" value="Glycoside hydrolase/deacetylase"/>
    <property type="match status" value="1"/>
</dbReference>
<dbReference type="InterPro" id="IPR051398">
    <property type="entry name" value="Polysacch_Deacetylase"/>
</dbReference>
<dbReference type="EMBL" id="LT838813">
    <property type="protein sequence ID" value="SMD46046.1"/>
    <property type="molecule type" value="Genomic_DNA"/>
</dbReference>
<keyword evidence="2" id="KW-0732">Signal</keyword>
<dbReference type="PANTHER" id="PTHR34216:SF3">
    <property type="entry name" value="POLY-BETA-1,6-N-ACETYL-D-GLUCOSAMINE N-DEACETYLASE"/>
    <property type="match status" value="1"/>
</dbReference>
<protein>
    <submittedName>
        <fullName evidence="4">Predicted xylanase/chitin deacetylase</fullName>
    </submittedName>
</protein>
<organism evidence="4 5">
    <name type="scientific">Aquiflexum balticum DSM 16537</name>
    <dbReference type="NCBI Taxonomy" id="758820"/>
    <lineage>
        <taxon>Bacteria</taxon>
        <taxon>Pseudomonadati</taxon>
        <taxon>Bacteroidota</taxon>
        <taxon>Cytophagia</taxon>
        <taxon>Cytophagales</taxon>
        <taxon>Cyclobacteriaceae</taxon>
        <taxon>Aquiflexum</taxon>
    </lineage>
</organism>
<reference evidence="5" key="1">
    <citation type="submission" date="2017-04" db="EMBL/GenBank/DDBJ databases">
        <authorList>
            <person name="Varghese N."/>
            <person name="Submissions S."/>
        </authorList>
    </citation>
    <scope>NUCLEOTIDE SEQUENCE [LARGE SCALE GENOMIC DNA]</scope>
    <source>
        <strain evidence="5">DSM 16537</strain>
    </source>
</reference>
<dbReference type="AlphaFoldDB" id="A0A1W2HBR1"/>
<keyword evidence="5" id="KW-1185">Reference proteome</keyword>
<accession>A0A1W2HBR1</accession>
<keyword evidence="4" id="KW-0326">Glycosidase</keyword>
<dbReference type="Proteomes" id="UP000192333">
    <property type="component" value="Chromosome I"/>
</dbReference>
<proteinExistence type="predicted"/>
<dbReference type="STRING" id="758820.SAMN00777080_4724"/>
<evidence type="ECO:0000256" key="2">
    <source>
        <dbReference type="ARBA" id="ARBA00022729"/>
    </source>
</evidence>
<dbReference type="OrthoDB" id="7836272at2"/>
<comment type="subcellular location">
    <subcellularLocation>
        <location evidence="1">Secreted</location>
    </subcellularLocation>
</comment>
<feature type="domain" description="NodB homology" evidence="3">
    <location>
        <begin position="35"/>
        <end position="182"/>
    </location>
</feature>
<dbReference type="SUPFAM" id="SSF88713">
    <property type="entry name" value="Glycoside hydrolase/deacetylase"/>
    <property type="match status" value="1"/>
</dbReference>
<dbReference type="InterPro" id="IPR002509">
    <property type="entry name" value="NODB_dom"/>
</dbReference>